<keyword evidence="4" id="KW-1185">Reference proteome</keyword>
<evidence type="ECO:0000259" key="1">
    <source>
        <dbReference type="Pfam" id="PF07171"/>
    </source>
</evidence>
<accession>A0A5R9AMM1</accession>
<feature type="domain" description="Microcystin LR degradation protein MlrC C-terminal" evidence="1">
    <location>
        <begin position="294"/>
        <end position="468"/>
    </location>
</feature>
<dbReference type="Pfam" id="PF07171">
    <property type="entry name" value="MlrC_C"/>
    <property type="match status" value="1"/>
</dbReference>
<dbReference type="AlphaFoldDB" id="A0A5R9AMM1"/>
<dbReference type="EMBL" id="VAWA01000001">
    <property type="protein sequence ID" value="TLP79877.1"/>
    <property type="molecule type" value="Genomic_DNA"/>
</dbReference>
<feature type="domain" description="Microcystin LR degradation protein MlrC N-terminal" evidence="2">
    <location>
        <begin position="3"/>
        <end position="285"/>
    </location>
</feature>
<evidence type="ECO:0000313" key="4">
    <source>
        <dbReference type="Proteomes" id="UP000306544"/>
    </source>
</evidence>
<organism evidence="3 4">
    <name type="scientific">Nesterenkonia sphaerica</name>
    <dbReference type="NCBI Taxonomy" id="1804988"/>
    <lineage>
        <taxon>Bacteria</taxon>
        <taxon>Bacillati</taxon>
        <taxon>Actinomycetota</taxon>
        <taxon>Actinomycetes</taxon>
        <taxon>Micrococcales</taxon>
        <taxon>Micrococcaceae</taxon>
        <taxon>Nesterenkonia</taxon>
    </lineage>
</organism>
<dbReference type="InterPro" id="IPR015995">
    <property type="entry name" value="MlrC_N"/>
</dbReference>
<dbReference type="Pfam" id="PF07364">
    <property type="entry name" value="DUF1485"/>
    <property type="match status" value="1"/>
</dbReference>
<name>A0A5R9AMM1_9MICC</name>
<proteinExistence type="predicted"/>
<dbReference type="PIRSF" id="PIRSF012702">
    <property type="entry name" value="UCP012702"/>
    <property type="match status" value="1"/>
</dbReference>
<sequence length="475" mass="50182">MGILGFWHETNTFSTSPTTIEQFREFELSAGSALAEKNAHVGSVIGGFLDATHFDLVPIFSAGAWPSGPIEEDTMGELLDRARQELIRAGGLDGILLNLHGAMVAKQFKDAELSALGLVREILGEIPVSGVLDLHANPAPELIAGIDTLVSYDTYPHIDMRERGVEAAQLLTTVLGGTPLRSQIRKVPLLVAPIAQGTDLDPMRLLQARANRRAKDAGLHRVCVIGGFAYSDVTRAGMSVMAVHDEAHAQAASEVLDATVADIENHAHDFEVVRDSPSVAVDRALEAEAHPVVLVDVADNVGGGSPGDGTALLSELLRGGASGAVVPIIDRDVAELAQELGEGAVIETSVGGKTDRRHGTPVPIQGHVVRITDGRYRTAGPWMTGREFSMGTTAVIEVGGVTLLVMSERTPAFHSEQFTSQGIDPTRASIIVVKGALAWRAAFGRLAGEVIEVAGPGITPVDVNALPRQTTPMTF</sequence>
<protein>
    <submittedName>
        <fullName evidence="3">M81 family metallopeptidase</fullName>
    </submittedName>
</protein>
<gene>
    <name evidence="3" type="ORF">FEF27_00355</name>
</gene>
<evidence type="ECO:0000313" key="3">
    <source>
        <dbReference type="EMBL" id="TLP79877.1"/>
    </source>
</evidence>
<dbReference type="InterPro" id="IPR009197">
    <property type="entry name" value="MlrC"/>
</dbReference>
<dbReference type="InterPro" id="IPR010799">
    <property type="entry name" value="MlrC_C"/>
</dbReference>
<evidence type="ECO:0000259" key="2">
    <source>
        <dbReference type="Pfam" id="PF07364"/>
    </source>
</evidence>
<comment type="caution">
    <text evidence="3">The sequence shown here is derived from an EMBL/GenBank/DDBJ whole genome shotgun (WGS) entry which is preliminary data.</text>
</comment>
<dbReference type="Proteomes" id="UP000306544">
    <property type="component" value="Unassembled WGS sequence"/>
</dbReference>
<reference evidence="3 4" key="1">
    <citation type="submission" date="2019-05" db="EMBL/GenBank/DDBJ databases">
        <title>Nesterenkonia sp. GY239, isolated from the Southern Atlantic Ocean.</title>
        <authorList>
            <person name="Zhang G."/>
        </authorList>
    </citation>
    <scope>NUCLEOTIDE SEQUENCE [LARGE SCALE GENOMIC DNA]</scope>
    <source>
        <strain evidence="3 4">GY239</strain>
    </source>
</reference>